<feature type="transmembrane region" description="Helical" evidence="1">
    <location>
        <begin position="111"/>
        <end position="137"/>
    </location>
</feature>
<keyword evidence="1" id="KW-0812">Transmembrane</keyword>
<feature type="transmembrane region" description="Helical" evidence="1">
    <location>
        <begin position="207"/>
        <end position="238"/>
    </location>
</feature>
<feature type="transmembrane region" description="Helical" evidence="1">
    <location>
        <begin position="67"/>
        <end position="90"/>
    </location>
</feature>
<evidence type="ECO:0000313" key="2">
    <source>
        <dbReference type="EMBL" id="RCN58739.1"/>
    </source>
</evidence>
<accession>A0A368HJW0</accession>
<proteinExistence type="predicted"/>
<evidence type="ECO:0000313" key="3">
    <source>
        <dbReference type="Proteomes" id="UP000253250"/>
    </source>
</evidence>
<evidence type="ECO:0000256" key="1">
    <source>
        <dbReference type="SAM" id="Phobius"/>
    </source>
</evidence>
<sequence length="287" mass="30645">MVVGKSQGPLEMFRQGVALYRRAFALLTTEFVVLQLTTMLMFALLVSAHILPMRAPSTWSAGLRAALFSWGLAVVALVLQMGLMRSLANVADGRSAHFMDLLWGVKRGEAWLLAIILQVLGLVILQVLVWCTAATGMHASGNPQHPVVLLYGPLWPFLFLLAAILVLGFFGNTVIMAMALAARYTLPASAALRAALKIFRRGYRRYLFLNLAGIGTLMGVGLTIAAISVLLLILLHVLGAGPLGHALRALVFLAAMCAIVIAALMWGVVLLAAFVIAGGMVGPAHKP</sequence>
<dbReference type="RefSeq" id="WP_147267108.1">
    <property type="nucleotide sequence ID" value="NZ_PSYR01000001.1"/>
</dbReference>
<feature type="transmembrane region" description="Helical" evidence="1">
    <location>
        <begin position="23"/>
        <end position="47"/>
    </location>
</feature>
<gene>
    <name evidence="2" type="ORF">C4900_02945</name>
</gene>
<protein>
    <submittedName>
        <fullName evidence="2">Uncharacterized protein</fullName>
    </submittedName>
</protein>
<dbReference type="OrthoDB" id="9949039at2"/>
<feature type="transmembrane region" description="Helical" evidence="1">
    <location>
        <begin position="157"/>
        <end position="186"/>
    </location>
</feature>
<dbReference type="Proteomes" id="UP000253250">
    <property type="component" value="Unassembled WGS sequence"/>
</dbReference>
<comment type="caution">
    <text evidence="2">The sequence shown here is derived from an EMBL/GenBank/DDBJ whole genome shotgun (WGS) entry which is preliminary data.</text>
</comment>
<dbReference type="EMBL" id="PSYR01000001">
    <property type="protein sequence ID" value="RCN58739.1"/>
    <property type="molecule type" value="Genomic_DNA"/>
</dbReference>
<reference evidence="2 3" key="1">
    <citation type="submission" date="2018-02" db="EMBL/GenBank/DDBJ databases">
        <title>Insights into the biology of acidophilic members of the Acidiferrobacteraceae family derived from comparative genomic analyses.</title>
        <authorList>
            <person name="Issotta F."/>
            <person name="Thyssen C."/>
            <person name="Mena C."/>
            <person name="Moya A."/>
            <person name="Bellenberg S."/>
            <person name="Sproer C."/>
            <person name="Covarrubias P.C."/>
            <person name="Sand W."/>
            <person name="Quatrini R."/>
            <person name="Vera M."/>
        </authorList>
    </citation>
    <scope>NUCLEOTIDE SEQUENCE [LARGE SCALE GENOMIC DNA]</scope>
    <source>
        <strain evidence="3">m-1</strain>
    </source>
</reference>
<name>A0A368HJW0_9GAMM</name>
<keyword evidence="1" id="KW-1133">Transmembrane helix</keyword>
<organism evidence="2 3">
    <name type="scientific">Acidiferrobacter thiooxydans</name>
    <dbReference type="NCBI Taxonomy" id="163359"/>
    <lineage>
        <taxon>Bacteria</taxon>
        <taxon>Pseudomonadati</taxon>
        <taxon>Pseudomonadota</taxon>
        <taxon>Gammaproteobacteria</taxon>
        <taxon>Acidiferrobacterales</taxon>
        <taxon>Acidiferrobacteraceae</taxon>
        <taxon>Acidiferrobacter</taxon>
    </lineage>
</organism>
<keyword evidence="1" id="KW-0472">Membrane</keyword>
<feature type="transmembrane region" description="Helical" evidence="1">
    <location>
        <begin position="250"/>
        <end position="277"/>
    </location>
</feature>
<keyword evidence="3" id="KW-1185">Reference proteome</keyword>
<dbReference type="AlphaFoldDB" id="A0A368HJW0"/>